<dbReference type="InterPro" id="IPR017853">
    <property type="entry name" value="GH"/>
</dbReference>
<comment type="catalytic activity">
    <reaction evidence="5">
        <text>Successive hydrolysis of beta-D-glucose units from the non-reducing ends of (1-&gt;3)-beta-D-glucans, releasing alpha-glucose.</text>
        <dbReference type="EC" id="3.2.1.58"/>
    </reaction>
</comment>
<dbReference type="GO" id="GO:0009251">
    <property type="term" value="P:glucan catabolic process"/>
    <property type="evidence" value="ECO:0007669"/>
    <property type="project" value="TreeGrafter"/>
</dbReference>
<dbReference type="AlphaFoldDB" id="A0A0A7CLK7"/>
<dbReference type="GO" id="GO:0005576">
    <property type="term" value="C:extracellular region"/>
    <property type="evidence" value="ECO:0007669"/>
    <property type="project" value="TreeGrafter"/>
</dbReference>
<keyword evidence="1" id="KW-0378">Hydrolase</keyword>
<evidence type="ECO:0000256" key="1">
    <source>
        <dbReference type="ARBA" id="ARBA00022801"/>
    </source>
</evidence>
<keyword evidence="7" id="KW-0732">Signal</keyword>
<evidence type="ECO:0000313" key="8">
    <source>
        <dbReference type="EMBL" id="AIG55747.1"/>
    </source>
</evidence>
<keyword evidence="4" id="KW-0961">Cell wall biogenesis/degradation</keyword>
<evidence type="ECO:0000256" key="5">
    <source>
        <dbReference type="ARBA" id="ARBA00036824"/>
    </source>
</evidence>
<dbReference type="GO" id="GO:0071555">
    <property type="term" value="P:cell wall organization"/>
    <property type="evidence" value="ECO:0007669"/>
    <property type="project" value="UniProtKB-KW"/>
</dbReference>
<dbReference type="PANTHER" id="PTHR31297:SF34">
    <property type="entry name" value="GLUCAN 1,3-BETA-GLUCOSIDASE 2"/>
    <property type="match status" value="1"/>
</dbReference>
<protein>
    <recommendedName>
        <fullName evidence="6">glucan 1,3-beta-glucosidase</fullName>
        <ecNumber evidence="6">3.2.1.58</ecNumber>
    </recommendedName>
</protein>
<reference evidence="8" key="1">
    <citation type="journal article" date="2014" name="Genome Biol. Evol.">
        <title>The secreted proteins of Achlya hypogyna and Thraustotheca clavata identify the ancestral oomycete secretome and reveal gene acquisitions by horizontal gene transfer.</title>
        <authorList>
            <person name="Misner I."/>
            <person name="Blouin N."/>
            <person name="Leonard G."/>
            <person name="Richards T.A."/>
            <person name="Lane C.E."/>
        </authorList>
    </citation>
    <scope>NUCLEOTIDE SEQUENCE</scope>
    <source>
        <strain evidence="8">ATCC 34112</strain>
    </source>
</reference>
<dbReference type="EMBL" id="KM038286">
    <property type="protein sequence ID" value="AIG55747.1"/>
    <property type="molecule type" value="Genomic_DNA"/>
</dbReference>
<name>A0A0A7CLK7_9STRA</name>
<sequence>MIKSVVFIACIALANISSILASNQKYRGVNLGGWLVLENWITPDSPVYKDGGLPSNMHESGEYQIMQKLGHERGDALMQGHWSKFITEDDFIQIKQKGIDMVRIPIGYWIMDDDNSFRSTNCNNSNVMAPGSLEYLDKAFRWARRSQLKVLVGIHAAMGSQNGDQHSAPPVSGKIQWFDKQEYVDNTLDVVEFIVRRYQNHPAFLGIGLLNEPQHSNDATKFATLKKYYEDAHKLIRQNLHSDCIITFSNAYNEKTEYQQVWQSFLKNDPNVWAEVHKYYIWGFEGQTFDQIKQYVQGHEAQWIKSWPGAELYVGEWSLANHEATFNLTDSQKQEYADIMTTVFQPTHWSYWTWKFWTSNIATYASWNLQNIFERQIMNDTMISKLNN</sequence>
<dbReference type="GO" id="GO:0004338">
    <property type="term" value="F:glucan exo-1,3-beta-glucosidase activity"/>
    <property type="evidence" value="ECO:0007669"/>
    <property type="project" value="UniProtKB-EC"/>
</dbReference>
<dbReference type="GO" id="GO:0009986">
    <property type="term" value="C:cell surface"/>
    <property type="evidence" value="ECO:0007669"/>
    <property type="project" value="TreeGrafter"/>
</dbReference>
<evidence type="ECO:0000256" key="7">
    <source>
        <dbReference type="SAM" id="SignalP"/>
    </source>
</evidence>
<evidence type="ECO:0000256" key="2">
    <source>
        <dbReference type="ARBA" id="ARBA00023180"/>
    </source>
</evidence>
<dbReference type="Gene3D" id="3.20.20.80">
    <property type="entry name" value="Glycosidases"/>
    <property type="match status" value="1"/>
</dbReference>
<evidence type="ECO:0000256" key="6">
    <source>
        <dbReference type="ARBA" id="ARBA00038929"/>
    </source>
</evidence>
<keyword evidence="2" id="KW-0325">Glycoprotein</keyword>
<proteinExistence type="predicted"/>
<feature type="chain" id="PRO_5002027244" description="glucan 1,3-beta-glucosidase" evidence="7">
    <location>
        <begin position="22"/>
        <end position="388"/>
    </location>
</feature>
<feature type="signal peptide" evidence="7">
    <location>
        <begin position="1"/>
        <end position="21"/>
    </location>
</feature>
<keyword evidence="3" id="KW-0326">Glycosidase</keyword>
<dbReference type="PANTHER" id="PTHR31297">
    <property type="entry name" value="GLUCAN ENDO-1,6-BETA-GLUCOSIDASE B"/>
    <property type="match status" value="1"/>
</dbReference>
<accession>A0A0A7CLK7</accession>
<dbReference type="EC" id="3.2.1.58" evidence="6"/>
<evidence type="ECO:0000256" key="3">
    <source>
        <dbReference type="ARBA" id="ARBA00023295"/>
    </source>
</evidence>
<dbReference type="InterPro" id="IPR050386">
    <property type="entry name" value="Glycosyl_hydrolase_5"/>
</dbReference>
<organism evidence="8">
    <name type="scientific">Thraustotheca clavata</name>
    <dbReference type="NCBI Taxonomy" id="74557"/>
    <lineage>
        <taxon>Eukaryota</taxon>
        <taxon>Sar</taxon>
        <taxon>Stramenopiles</taxon>
        <taxon>Oomycota</taxon>
        <taxon>Saprolegniomycetes</taxon>
        <taxon>Saprolegniales</taxon>
        <taxon>Achlyaceae</taxon>
        <taxon>Thraustotheca</taxon>
    </lineage>
</organism>
<dbReference type="SUPFAM" id="SSF51445">
    <property type="entry name" value="(Trans)glycosidases"/>
    <property type="match status" value="1"/>
</dbReference>
<evidence type="ECO:0000256" key="4">
    <source>
        <dbReference type="ARBA" id="ARBA00023316"/>
    </source>
</evidence>